<dbReference type="AlphaFoldDB" id="A0A225WE57"/>
<sequence>MPTTAICMLRVKWREQCWMSALNEAMETETATSQRWARLKAWRRRFDLVSASYKQQQLRQEIMNSTEEWVIEQHEKYGRSAVLRLCALKRNLLFGHYLPCGYVYSEKIAVFIGSVLHASDPIALLLERHLLALRGRDAQDRELDEASQTQY</sequence>
<dbReference type="Proteomes" id="UP000198211">
    <property type="component" value="Unassembled WGS sequence"/>
</dbReference>
<keyword evidence="2" id="KW-1185">Reference proteome</keyword>
<gene>
    <name evidence="1" type="ORF">PHMEG_00010478</name>
</gene>
<comment type="caution">
    <text evidence="1">The sequence shown here is derived from an EMBL/GenBank/DDBJ whole genome shotgun (WGS) entry which is preliminary data.</text>
</comment>
<dbReference type="EMBL" id="NBNE01001047">
    <property type="protein sequence ID" value="OWZ15812.1"/>
    <property type="molecule type" value="Genomic_DNA"/>
</dbReference>
<evidence type="ECO:0000313" key="2">
    <source>
        <dbReference type="Proteomes" id="UP000198211"/>
    </source>
</evidence>
<reference evidence="2" key="1">
    <citation type="submission" date="2017-03" db="EMBL/GenBank/DDBJ databases">
        <title>Phytopthora megakarya and P. palmivora, two closely related causual agents of cacao black pod achieved similar genome size and gene model numbers by different mechanisms.</title>
        <authorList>
            <person name="Ali S."/>
            <person name="Shao J."/>
            <person name="Larry D.J."/>
            <person name="Kronmiller B."/>
            <person name="Shen D."/>
            <person name="Strem M.D."/>
            <person name="Melnick R.L."/>
            <person name="Guiltinan M.J."/>
            <person name="Tyler B.M."/>
            <person name="Meinhardt L.W."/>
            <person name="Bailey B.A."/>
        </authorList>
    </citation>
    <scope>NUCLEOTIDE SEQUENCE [LARGE SCALE GENOMIC DNA]</scope>
    <source>
        <strain evidence="2">zdho120</strain>
    </source>
</reference>
<accession>A0A225WE57</accession>
<name>A0A225WE57_9STRA</name>
<evidence type="ECO:0000313" key="1">
    <source>
        <dbReference type="EMBL" id="OWZ15812.1"/>
    </source>
</evidence>
<proteinExistence type="predicted"/>
<organism evidence="1 2">
    <name type="scientific">Phytophthora megakarya</name>
    <dbReference type="NCBI Taxonomy" id="4795"/>
    <lineage>
        <taxon>Eukaryota</taxon>
        <taxon>Sar</taxon>
        <taxon>Stramenopiles</taxon>
        <taxon>Oomycota</taxon>
        <taxon>Peronosporomycetes</taxon>
        <taxon>Peronosporales</taxon>
        <taxon>Peronosporaceae</taxon>
        <taxon>Phytophthora</taxon>
    </lineage>
</organism>
<protein>
    <submittedName>
        <fullName evidence="1">Uncharacterized protein</fullName>
    </submittedName>
</protein>